<dbReference type="Gene3D" id="1.10.418.40">
    <property type="entry name" value="Autophagy protein 6/Beclin 1"/>
    <property type="match status" value="1"/>
</dbReference>
<evidence type="ECO:0000313" key="1">
    <source>
        <dbReference type="EMBL" id="KZP31618.1"/>
    </source>
</evidence>
<organism evidence="1 2">
    <name type="scientific">Athelia psychrophila</name>
    <dbReference type="NCBI Taxonomy" id="1759441"/>
    <lineage>
        <taxon>Eukaryota</taxon>
        <taxon>Fungi</taxon>
        <taxon>Dikarya</taxon>
        <taxon>Basidiomycota</taxon>
        <taxon>Agaricomycotina</taxon>
        <taxon>Agaricomycetes</taxon>
        <taxon>Agaricomycetidae</taxon>
        <taxon>Atheliales</taxon>
        <taxon>Atheliaceae</taxon>
        <taxon>Athelia</taxon>
    </lineage>
</organism>
<keyword evidence="2" id="KW-1185">Reference proteome</keyword>
<accession>A0A166UEK3</accession>
<dbReference type="InterPro" id="IPR038274">
    <property type="entry name" value="Atg6/Beclin_C_sf"/>
</dbReference>
<name>A0A166UEK3_9AGAM</name>
<evidence type="ECO:0000313" key="2">
    <source>
        <dbReference type="Proteomes" id="UP000076532"/>
    </source>
</evidence>
<protein>
    <submittedName>
        <fullName evidence="1">Uncharacterized protein</fullName>
    </submittedName>
</protein>
<gene>
    <name evidence="1" type="ORF">FIBSPDRAFT_945129</name>
</gene>
<dbReference type="STRING" id="436010.A0A166UEK3"/>
<proteinExistence type="predicted"/>
<reference evidence="1 2" key="1">
    <citation type="journal article" date="2016" name="Mol. Biol. Evol.">
        <title>Comparative Genomics of Early-Diverging Mushroom-Forming Fungi Provides Insights into the Origins of Lignocellulose Decay Capabilities.</title>
        <authorList>
            <person name="Nagy L.G."/>
            <person name="Riley R."/>
            <person name="Tritt A."/>
            <person name="Adam C."/>
            <person name="Daum C."/>
            <person name="Floudas D."/>
            <person name="Sun H."/>
            <person name="Yadav J.S."/>
            <person name="Pangilinan J."/>
            <person name="Larsson K.H."/>
            <person name="Matsuura K."/>
            <person name="Barry K."/>
            <person name="Labutti K."/>
            <person name="Kuo R."/>
            <person name="Ohm R.A."/>
            <person name="Bhattacharya S.S."/>
            <person name="Shirouzu T."/>
            <person name="Yoshinaga Y."/>
            <person name="Martin F.M."/>
            <person name="Grigoriev I.V."/>
            <person name="Hibbett D.S."/>
        </authorList>
    </citation>
    <scope>NUCLEOTIDE SEQUENCE [LARGE SCALE GENOMIC DNA]</scope>
    <source>
        <strain evidence="1 2">CBS 109695</strain>
    </source>
</reference>
<dbReference type="AlphaFoldDB" id="A0A166UEK3"/>
<sequence>MYVLISVSANAHSPPSLQLLNDALDASSSVLVVAEMMPPPLFFPFASPRVQIVKDKIWDVSVKLQFSQEDAWTRALRHVLLVLKILLKWADKWAQRVGEI</sequence>
<dbReference type="Proteomes" id="UP000076532">
    <property type="component" value="Unassembled WGS sequence"/>
</dbReference>
<dbReference type="EMBL" id="KV417489">
    <property type="protein sequence ID" value="KZP31618.1"/>
    <property type="molecule type" value="Genomic_DNA"/>
</dbReference>
<dbReference type="OrthoDB" id="20368at2759"/>